<evidence type="ECO:0000256" key="1">
    <source>
        <dbReference type="SAM" id="MobiDB-lite"/>
    </source>
</evidence>
<dbReference type="GO" id="GO:0030427">
    <property type="term" value="C:site of polarized growth"/>
    <property type="evidence" value="ECO:0007669"/>
    <property type="project" value="TreeGrafter"/>
</dbReference>
<dbReference type="GO" id="GO:0000902">
    <property type="term" value="P:cell morphogenesis"/>
    <property type="evidence" value="ECO:0007669"/>
    <property type="project" value="InterPro"/>
</dbReference>
<protein>
    <submittedName>
        <fullName evidence="2">Uncharacterized protein</fullName>
    </submittedName>
</protein>
<evidence type="ECO:0000313" key="3">
    <source>
        <dbReference type="Proteomes" id="UP000784294"/>
    </source>
</evidence>
<evidence type="ECO:0000313" key="2">
    <source>
        <dbReference type="EMBL" id="VEL34069.1"/>
    </source>
</evidence>
<dbReference type="AlphaFoldDB" id="A0A448XDD5"/>
<dbReference type="GO" id="GO:0031175">
    <property type="term" value="P:neuron projection development"/>
    <property type="evidence" value="ECO:0007669"/>
    <property type="project" value="TreeGrafter"/>
</dbReference>
<dbReference type="Proteomes" id="UP000784294">
    <property type="component" value="Unassembled WGS sequence"/>
</dbReference>
<name>A0A448XDD5_9PLAT</name>
<dbReference type="OrthoDB" id="6287725at2759"/>
<reference evidence="2" key="1">
    <citation type="submission" date="2018-11" db="EMBL/GenBank/DDBJ databases">
        <authorList>
            <consortium name="Pathogen Informatics"/>
        </authorList>
    </citation>
    <scope>NUCLEOTIDE SEQUENCE</scope>
</reference>
<keyword evidence="3" id="KW-1185">Reference proteome</keyword>
<organism evidence="2 3">
    <name type="scientific">Protopolystoma xenopodis</name>
    <dbReference type="NCBI Taxonomy" id="117903"/>
    <lineage>
        <taxon>Eukaryota</taxon>
        <taxon>Metazoa</taxon>
        <taxon>Spiralia</taxon>
        <taxon>Lophotrochozoa</taxon>
        <taxon>Platyhelminthes</taxon>
        <taxon>Monogenea</taxon>
        <taxon>Polyopisthocotylea</taxon>
        <taxon>Polystomatidea</taxon>
        <taxon>Polystomatidae</taxon>
        <taxon>Protopolystoma</taxon>
    </lineage>
</organism>
<dbReference type="EMBL" id="CAAALY010246933">
    <property type="protein sequence ID" value="VEL34069.1"/>
    <property type="molecule type" value="Genomic_DNA"/>
</dbReference>
<dbReference type="InterPro" id="IPR039867">
    <property type="entry name" value="Furry/Tao3/Mor2"/>
</dbReference>
<dbReference type="PANTHER" id="PTHR12295:SF30">
    <property type="entry name" value="PROTEIN FURRY"/>
    <property type="match status" value="1"/>
</dbReference>
<gene>
    <name evidence="2" type="ORF">PXEA_LOCUS27509</name>
</gene>
<dbReference type="PANTHER" id="PTHR12295">
    <property type="entry name" value="FURRY-RELATED"/>
    <property type="match status" value="1"/>
</dbReference>
<accession>A0A448XDD5</accession>
<proteinExistence type="predicted"/>
<sequence>MVFAANQAMAALVCCGPIYDPVALLSNAFVTYGHAGSSSCVGPTASSGSQIASGTWLISHVPTSIDCSAAISIGTGAGLSISCLPTSFSGTGSTSGLISTGYVLRWLAGLLSARDALLDSSPWLWRCPVVGMGLLAESFAQEATSAAVGAGSFMRSPVIAYGGGRRLDTLIRQLGEETLVLLLELNPGLPGLLEWVVDKCYTAANPALTEACFVAVFRILTHNMNYPCDSTSLLTLSLVFMEHSKLLLRERAFYLFQLLYYRFIVKSLLVQHDAIHRGTPSDQPHNKKRDSAAASSGDVPSSHEMHAATQNTAQGIRMCSFGKKDGQMEPCSELCHQVAVNLQFWRCLSASWTLVDVSRQFAAQHPEYTLFVFSGL</sequence>
<dbReference type="GO" id="GO:0005938">
    <property type="term" value="C:cell cortex"/>
    <property type="evidence" value="ECO:0007669"/>
    <property type="project" value="TreeGrafter"/>
</dbReference>
<feature type="region of interest" description="Disordered" evidence="1">
    <location>
        <begin position="279"/>
        <end position="306"/>
    </location>
</feature>
<comment type="caution">
    <text evidence="2">The sequence shown here is derived from an EMBL/GenBank/DDBJ whole genome shotgun (WGS) entry which is preliminary data.</text>
</comment>